<keyword evidence="12" id="KW-0443">Lipid metabolism</keyword>
<feature type="region of interest" description="Disordered" evidence="19">
    <location>
        <begin position="1017"/>
        <end position="1040"/>
    </location>
</feature>
<evidence type="ECO:0000259" key="21">
    <source>
        <dbReference type="PROSITE" id="PS50003"/>
    </source>
</evidence>
<evidence type="ECO:0000256" key="11">
    <source>
        <dbReference type="ARBA" id="ARBA00023011"/>
    </source>
</evidence>
<protein>
    <recommendedName>
        <fullName evidence="5">Sterol 3-beta-glucosyltransferase</fullName>
        <ecNumber evidence="4">2.4.1.173</ecNumber>
    </recommendedName>
    <alternativeName>
        <fullName evidence="16">Autophagy-related protein 26</fullName>
    </alternativeName>
</protein>
<keyword evidence="11" id="KW-0756">Sterol biosynthesis</keyword>
<dbReference type="Pfam" id="PF06722">
    <property type="entry name" value="EryCIII-like_C"/>
    <property type="match status" value="1"/>
</dbReference>
<dbReference type="CDD" id="cd03784">
    <property type="entry name" value="GT1_Gtf-like"/>
    <property type="match status" value="1"/>
</dbReference>
<dbReference type="Gene3D" id="3.40.50.2000">
    <property type="entry name" value="Glycogen Phosphorylase B"/>
    <property type="match status" value="2"/>
</dbReference>
<keyword evidence="20" id="KW-1133">Transmembrane helix</keyword>
<dbReference type="InterPro" id="IPR004276">
    <property type="entry name" value="GlycoTrans_28_N"/>
</dbReference>
<dbReference type="Pfam" id="PF02893">
    <property type="entry name" value="GRAM"/>
    <property type="match status" value="2"/>
</dbReference>
<dbReference type="FunFam" id="3.40.50.2000:FF:000009">
    <property type="entry name" value="Sterol 3-beta-glucosyltransferase UGT80A2"/>
    <property type="match status" value="1"/>
</dbReference>
<evidence type="ECO:0000256" key="17">
    <source>
        <dbReference type="ARBA" id="ARBA00047886"/>
    </source>
</evidence>
<dbReference type="GO" id="GO:0005737">
    <property type="term" value="C:cytoplasm"/>
    <property type="evidence" value="ECO:0007669"/>
    <property type="project" value="UniProtKB-SubCell"/>
</dbReference>
<dbReference type="PANTHER" id="PTHR48050">
    <property type="entry name" value="STEROL 3-BETA-GLUCOSYLTRANSFERASE"/>
    <property type="match status" value="1"/>
</dbReference>
<accession>A0A1E3QRX4</accession>
<dbReference type="InterPro" id="IPR010610">
    <property type="entry name" value="EryCIII-like_C"/>
</dbReference>
<organism evidence="22 23">
    <name type="scientific">Babjeviella inositovora NRRL Y-12698</name>
    <dbReference type="NCBI Taxonomy" id="984486"/>
    <lineage>
        <taxon>Eukaryota</taxon>
        <taxon>Fungi</taxon>
        <taxon>Dikarya</taxon>
        <taxon>Ascomycota</taxon>
        <taxon>Saccharomycotina</taxon>
        <taxon>Pichiomycetes</taxon>
        <taxon>Serinales incertae sedis</taxon>
        <taxon>Babjeviella</taxon>
    </lineage>
</organism>
<evidence type="ECO:0000256" key="4">
    <source>
        <dbReference type="ARBA" id="ARBA00012650"/>
    </source>
</evidence>
<dbReference type="InterPro" id="IPR011993">
    <property type="entry name" value="PH-like_dom_sf"/>
</dbReference>
<keyword evidence="20" id="KW-0812">Transmembrane</keyword>
<dbReference type="GO" id="GO:0016126">
    <property type="term" value="P:sterol biosynthetic process"/>
    <property type="evidence" value="ECO:0007669"/>
    <property type="project" value="UniProtKB-KW"/>
</dbReference>
<keyword evidence="9 22" id="KW-0808">Transferase</keyword>
<evidence type="ECO:0000256" key="14">
    <source>
        <dbReference type="ARBA" id="ARBA00023166"/>
    </source>
</evidence>
<keyword evidence="13 20" id="KW-0472">Membrane</keyword>
<dbReference type="GO" id="GO:0016906">
    <property type="term" value="F:sterol 3-beta-glucosyltransferase activity"/>
    <property type="evidence" value="ECO:0007669"/>
    <property type="project" value="UniProtKB-EC"/>
</dbReference>
<dbReference type="InterPro" id="IPR001849">
    <property type="entry name" value="PH_domain"/>
</dbReference>
<keyword evidence="6" id="KW-0963">Cytoplasm</keyword>
<evidence type="ECO:0000313" key="22">
    <source>
        <dbReference type="EMBL" id="ODQ80449.1"/>
    </source>
</evidence>
<name>A0A1E3QRX4_9ASCO</name>
<dbReference type="CDD" id="cd13216">
    <property type="entry name" value="PH-GRAM2_AGT26"/>
    <property type="match status" value="1"/>
</dbReference>
<evidence type="ECO:0000256" key="19">
    <source>
        <dbReference type="SAM" id="MobiDB-lite"/>
    </source>
</evidence>
<dbReference type="Proteomes" id="UP000094336">
    <property type="component" value="Unassembled WGS sequence"/>
</dbReference>
<evidence type="ECO:0000256" key="6">
    <source>
        <dbReference type="ARBA" id="ARBA00022490"/>
    </source>
</evidence>
<keyword evidence="15" id="KW-0753">Steroid metabolism</keyword>
<feature type="non-terminal residue" evidence="22">
    <location>
        <position position="1040"/>
    </location>
</feature>
<reference evidence="23" key="1">
    <citation type="submission" date="2016-05" db="EMBL/GenBank/DDBJ databases">
        <title>Comparative genomics of biotechnologically important yeasts.</title>
        <authorList>
            <consortium name="DOE Joint Genome Institute"/>
            <person name="Riley R."/>
            <person name="Haridas S."/>
            <person name="Wolfe K.H."/>
            <person name="Lopes M.R."/>
            <person name="Hittinger C.T."/>
            <person name="Goker M."/>
            <person name="Salamov A."/>
            <person name="Wisecaver J."/>
            <person name="Long T.M."/>
            <person name="Aerts A.L."/>
            <person name="Barry K."/>
            <person name="Choi C."/>
            <person name="Clum A."/>
            <person name="Coughlan A.Y."/>
            <person name="Deshpande S."/>
            <person name="Douglass A.P."/>
            <person name="Hanson S.J."/>
            <person name="Klenk H.-P."/>
            <person name="Labutti K."/>
            <person name="Lapidus A."/>
            <person name="Lindquist E."/>
            <person name="Lipzen A."/>
            <person name="Meier-Kolthoff J.P."/>
            <person name="Ohm R.A."/>
            <person name="Otillar R.P."/>
            <person name="Pangilinan J."/>
            <person name="Peng Y."/>
            <person name="Rokas A."/>
            <person name="Rosa C.A."/>
            <person name="Scheuner C."/>
            <person name="Sibirny A.A."/>
            <person name="Slot J.C."/>
            <person name="Stielow J.B."/>
            <person name="Sun H."/>
            <person name="Kurtzman C.P."/>
            <person name="Blackwell M."/>
            <person name="Grigoriev I.V."/>
            <person name="Jeffries T.W."/>
        </authorList>
    </citation>
    <scope>NUCLEOTIDE SEQUENCE [LARGE SCALE GENOMIC DNA]</scope>
    <source>
        <strain evidence="23">NRRL Y-12698</strain>
    </source>
</reference>
<feature type="compositionally biased region" description="Polar residues" evidence="19">
    <location>
        <begin position="1"/>
        <end position="10"/>
    </location>
</feature>
<evidence type="ECO:0000256" key="10">
    <source>
        <dbReference type="ARBA" id="ARBA00022955"/>
    </source>
</evidence>
<dbReference type="InterPro" id="IPR002213">
    <property type="entry name" value="UDP_glucos_trans"/>
</dbReference>
<feature type="region of interest" description="Disordered" evidence="19">
    <location>
        <begin position="301"/>
        <end position="346"/>
    </location>
</feature>
<evidence type="ECO:0000256" key="15">
    <source>
        <dbReference type="ARBA" id="ARBA00023221"/>
    </source>
</evidence>
<dbReference type="EMBL" id="KV454430">
    <property type="protein sequence ID" value="ODQ80449.1"/>
    <property type="molecule type" value="Genomic_DNA"/>
</dbReference>
<dbReference type="AlphaFoldDB" id="A0A1E3QRX4"/>
<evidence type="ECO:0000313" key="23">
    <source>
        <dbReference type="Proteomes" id="UP000094336"/>
    </source>
</evidence>
<evidence type="ECO:0000256" key="16">
    <source>
        <dbReference type="ARBA" id="ARBA00029843"/>
    </source>
</evidence>
<dbReference type="PROSITE" id="PS50003">
    <property type="entry name" value="PH_DOMAIN"/>
    <property type="match status" value="1"/>
</dbReference>
<evidence type="ECO:0000256" key="13">
    <source>
        <dbReference type="ARBA" id="ARBA00023136"/>
    </source>
</evidence>
<dbReference type="OrthoDB" id="10261837at2759"/>
<gene>
    <name evidence="22" type="ORF">BABINDRAFT_25404</name>
</gene>
<evidence type="ECO:0000256" key="1">
    <source>
        <dbReference type="ARBA" id="ARBA00004170"/>
    </source>
</evidence>
<evidence type="ECO:0000256" key="9">
    <source>
        <dbReference type="ARBA" id="ARBA00022679"/>
    </source>
</evidence>
<evidence type="ECO:0000256" key="18">
    <source>
        <dbReference type="ARBA" id="ARBA00049453"/>
    </source>
</evidence>
<dbReference type="STRING" id="984486.A0A1E3QRX4"/>
<dbReference type="GO" id="GO:0032120">
    <property type="term" value="P:ascospore-type prospore membrane formation"/>
    <property type="evidence" value="ECO:0007669"/>
    <property type="project" value="EnsemblFungi"/>
</dbReference>
<dbReference type="PANTHER" id="PTHR48050:SF25">
    <property type="entry name" value="STEROL 3-BETA-GLUCOSYLTRANSFERASE"/>
    <property type="match status" value="1"/>
</dbReference>
<feature type="domain" description="PH" evidence="21">
    <location>
        <begin position="83"/>
        <end position="184"/>
    </location>
</feature>
<evidence type="ECO:0000256" key="3">
    <source>
        <dbReference type="ARBA" id="ARBA00006962"/>
    </source>
</evidence>
<comment type="catalytic activity">
    <reaction evidence="17">
        <text>ergosterol + UDP-alpha-D-glucose = ergosteryl 3-beta-D-glucoside + UDP + H(+)</text>
        <dbReference type="Rhea" id="RHEA:61836"/>
        <dbReference type="ChEBI" id="CHEBI:15378"/>
        <dbReference type="ChEBI" id="CHEBI:16933"/>
        <dbReference type="ChEBI" id="CHEBI:52973"/>
        <dbReference type="ChEBI" id="CHEBI:58223"/>
        <dbReference type="ChEBI" id="CHEBI:58885"/>
    </reaction>
    <physiologicalReaction direction="left-to-right" evidence="17">
        <dbReference type="Rhea" id="RHEA:61837"/>
    </physiologicalReaction>
</comment>
<dbReference type="InterPro" id="IPR048065">
    <property type="entry name" value="ATG26_PH_GRAM2"/>
</dbReference>
<sequence>QVSMVSNLNRSTHEDSDDDEPTKSSRINELSSKLLERFELSPDEQFVANYQCMLLRDVLLLGHMYLTTNFLLFFAYLPKQKGEVVHSGGLALRTGFTPGNRISKQWCVLKETTFNVYNSATDLYFPNVVLDLRYVLRVELSHETEKERSSALDPFTQESRTYRMRASSGHAARQWINLLKKQVFTAKQNGDHVSVKIPLRSIIDVEGNNMFDGVGEDRTLLLDLPNVPMMIRARVTDEYAVDDWYFMSLSCGEEIYKTLKELVGIKTGEATPDDRTALSKTEPKADRSNLEITGSLLRKLTRRSSGKEEPRVRYTTGGTGNGSPLVVSPRSQTPEHSDLEVEYSDEDTLPEPVTRFHRRHRGWGPGSFIKQVVSSANLIGHATSMWAAGPAHYSNPNSVELGADDPYYVTSEHDRQVANDHFKHHFSLPDNARLVSSYYAHFQKTIPTYGKMYVGEKEICFRSLLPGVNFLMILPFADVETCYKEKGFRFGYSGLVIVIHGHEELFMEFATSSSRDDCELVLLKQMDALSHRRHRPKDTAGIERGKLERARLQMYEDKLTSSAGLDVPIIIEENPYFKTEVRPLRPYKFTLLTIGSRGDVQPYIALGKGLTAEGHRVTIATHKEFQEWIESHGLEFAEVAGNPAELMSLMVTHGTMSVSFLKEASTKFRGWISELLSTSWEACQGADVLIESPSAMAGLHIAEALNIPYLRAFTMPWTKTRAYPHAFIVPDQKRGGSYNYLTHVMFETVFWKGISGQVNPWRVDTLGLPRTNLEKMQQFKVPFSYNVSPTVFPPSVDFPDWVKVTGYWFLDESLTYTPPDALVQFIAAAGKAGKKLVYIGFGSIVVSDPKELTQAVVDAVVQADVYCILNKGWSDRLNKKDEIEVELPPLVYNAGAIPHDWLFPKVDAAVHHGGSGTTGASLRAGTPTIIKPFFGDQYFYGGRVQDLGAGVYLRKLNAKSLAKAIKDVTTKTRIIEKAKLVGEQIRAENGVSTAIETIYSELEYARKLITEKRKAYKNEQSEGQVDENSVAEDEGSWMMV</sequence>
<dbReference type="EC" id="2.4.1.173" evidence="4"/>
<dbReference type="Gene3D" id="2.30.29.30">
    <property type="entry name" value="Pleckstrin-homology domain (PH domain)/Phosphotyrosine-binding domain (PTB)"/>
    <property type="match status" value="3"/>
</dbReference>
<dbReference type="FunFam" id="3.40.50.2000:FF:000029">
    <property type="entry name" value="Sterol 3-beta-glucosyltransferase"/>
    <property type="match status" value="1"/>
</dbReference>
<keyword evidence="23" id="KW-1185">Reference proteome</keyword>
<dbReference type="SMART" id="SM00233">
    <property type="entry name" value="PH"/>
    <property type="match status" value="1"/>
</dbReference>
<evidence type="ECO:0000256" key="2">
    <source>
        <dbReference type="ARBA" id="ARBA00004496"/>
    </source>
</evidence>
<dbReference type="GeneID" id="30149210"/>
<comment type="subcellular location">
    <subcellularLocation>
        <location evidence="2">Cytoplasm</location>
    </subcellularLocation>
    <subcellularLocation>
        <location evidence="1">Membrane</location>
        <topology evidence="1">Peripheral membrane protein</topology>
    </subcellularLocation>
</comment>
<feature type="region of interest" description="Disordered" evidence="19">
    <location>
        <begin position="1"/>
        <end position="26"/>
    </location>
</feature>
<dbReference type="RefSeq" id="XP_018985777.1">
    <property type="nucleotide sequence ID" value="XM_019131357.2"/>
</dbReference>
<dbReference type="Pfam" id="PF03033">
    <property type="entry name" value="Glyco_transf_28"/>
    <property type="match status" value="1"/>
</dbReference>
<dbReference type="FunFam" id="2.30.29.30:FF:000303">
    <property type="entry name" value="Sterol 3-beta-glucosyltransferase"/>
    <property type="match status" value="1"/>
</dbReference>
<evidence type="ECO:0000256" key="7">
    <source>
        <dbReference type="ARBA" id="ARBA00022516"/>
    </source>
</evidence>
<dbReference type="InterPro" id="IPR050426">
    <property type="entry name" value="Glycosyltransferase_28"/>
</dbReference>
<feature type="compositionally biased region" description="Acidic residues" evidence="19">
    <location>
        <begin position="1029"/>
        <end position="1040"/>
    </location>
</feature>
<evidence type="ECO:0000256" key="5">
    <source>
        <dbReference type="ARBA" id="ARBA00017894"/>
    </source>
</evidence>
<evidence type="ECO:0000256" key="12">
    <source>
        <dbReference type="ARBA" id="ARBA00023098"/>
    </source>
</evidence>
<dbReference type="GO" id="GO:0005975">
    <property type="term" value="P:carbohydrate metabolic process"/>
    <property type="evidence" value="ECO:0007669"/>
    <property type="project" value="InterPro"/>
</dbReference>
<keyword evidence="8" id="KW-0328">Glycosyltransferase</keyword>
<keyword evidence="14" id="KW-1207">Sterol metabolism</keyword>
<proteinExistence type="inferred from homology"/>
<dbReference type="InterPro" id="IPR004182">
    <property type="entry name" value="GRAM"/>
</dbReference>
<comment type="catalytic activity">
    <reaction evidence="18">
        <text>a sterol + UDP-alpha-D-glucose = a sterol 3-beta-D-glucoside + UDP + H(+)</text>
        <dbReference type="Rhea" id="RHEA:22724"/>
        <dbReference type="ChEBI" id="CHEBI:15378"/>
        <dbReference type="ChEBI" id="CHEBI:15889"/>
        <dbReference type="ChEBI" id="CHEBI:37424"/>
        <dbReference type="ChEBI" id="CHEBI:58223"/>
        <dbReference type="ChEBI" id="CHEBI:58885"/>
        <dbReference type="EC" id="2.4.1.173"/>
    </reaction>
    <physiologicalReaction direction="left-to-right" evidence="18">
        <dbReference type="Rhea" id="RHEA:22725"/>
    </physiologicalReaction>
</comment>
<dbReference type="SMART" id="SM00568">
    <property type="entry name" value="GRAM"/>
    <property type="match status" value="2"/>
</dbReference>
<dbReference type="SUPFAM" id="SSF50729">
    <property type="entry name" value="PH domain-like"/>
    <property type="match status" value="1"/>
</dbReference>
<feature type="transmembrane region" description="Helical" evidence="20">
    <location>
        <begin position="58"/>
        <end position="77"/>
    </location>
</feature>
<feature type="non-terminal residue" evidence="22">
    <location>
        <position position="1"/>
    </location>
</feature>
<dbReference type="SUPFAM" id="SSF53756">
    <property type="entry name" value="UDP-Glycosyltransferase/glycogen phosphorylase"/>
    <property type="match status" value="1"/>
</dbReference>
<keyword evidence="7" id="KW-0444">Lipid biosynthesis</keyword>
<evidence type="ECO:0000256" key="20">
    <source>
        <dbReference type="SAM" id="Phobius"/>
    </source>
</evidence>
<comment type="similarity">
    <text evidence="3">Belongs to the glycosyltransferase 28 family.</text>
</comment>
<keyword evidence="10" id="KW-0752">Steroid biosynthesis</keyword>
<dbReference type="GO" id="GO:0016020">
    <property type="term" value="C:membrane"/>
    <property type="evidence" value="ECO:0007669"/>
    <property type="project" value="UniProtKB-SubCell"/>
</dbReference>
<evidence type="ECO:0000256" key="8">
    <source>
        <dbReference type="ARBA" id="ARBA00022676"/>
    </source>
</evidence>